<dbReference type="GO" id="GO:0016787">
    <property type="term" value="F:hydrolase activity"/>
    <property type="evidence" value="ECO:0007669"/>
    <property type="project" value="UniProtKB-KW"/>
</dbReference>
<dbReference type="AlphaFoldDB" id="L8PCA7"/>
<comment type="caution">
    <text evidence="2">The sequence shown here is derived from an EMBL/GenBank/DDBJ whole genome shotgun (WGS) entry which is preliminary data.</text>
</comment>
<gene>
    <name evidence="2" type="ORF">STVIR_3857</name>
</gene>
<dbReference type="EMBL" id="AMLP01000122">
    <property type="protein sequence ID" value="ELS55156.1"/>
    <property type="molecule type" value="Genomic_DNA"/>
</dbReference>
<organism evidence="2 3">
    <name type="scientific">Streptomyces viridochromogenes Tue57</name>
    <dbReference type="NCBI Taxonomy" id="1160705"/>
    <lineage>
        <taxon>Bacteria</taxon>
        <taxon>Bacillati</taxon>
        <taxon>Actinomycetota</taxon>
        <taxon>Actinomycetes</taxon>
        <taxon>Kitasatosporales</taxon>
        <taxon>Streptomycetaceae</taxon>
        <taxon>Streptomyces</taxon>
    </lineage>
</organism>
<evidence type="ECO:0000256" key="1">
    <source>
        <dbReference type="SAM" id="MobiDB-lite"/>
    </source>
</evidence>
<feature type="region of interest" description="Disordered" evidence="1">
    <location>
        <begin position="1"/>
        <end position="23"/>
    </location>
</feature>
<name>L8PCA7_STRVR</name>
<reference evidence="2 3" key="1">
    <citation type="journal article" date="2013" name="Genome Announc.">
        <title>Draft Genome Sequence of Streptomyces viridochromogenes Strain Tu57, Producer of Avilamycin.</title>
        <authorList>
            <person name="Gruning B.A."/>
            <person name="Erxleben A."/>
            <person name="Hahnlein A."/>
            <person name="Gunther S."/>
        </authorList>
    </citation>
    <scope>NUCLEOTIDE SEQUENCE [LARGE SCALE GENOMIC DNA]</scope>
    <source>
        <strain evidence="2 3">Tue57</strain>
    </source>
</reference>
<feature type="compositionally biased region" description="Basic and acidic residues" evidence="1">
    <location>
        <begin position="11"/>
        <end position="23"/>
    </location>
</feature>
<sequence>MHGGAGVGVSEQHDGGRALGNDRLEASFRERTDTVRPLRWVPLPVCHGRRLSLGARMFEGGRWGCGCACLRRPVGGGWGCA</sequence>
<dbReference type="Proteomes" id="UP000011205">
    <property type="component" value="Unassembled WGS sequence"/>
</dbReference>
<keyword evidence="2" id="KW-0378">Hydrolase</keyword>
<accession>L8PCA7</accession>
<evidence type="ECO:0000313" key="2">
    <source>
        <dbReference type="EMBL" id="ELS55156.1"/>
    </source>
</evidence>
<protein>
    <submittedName>
        <fullName evidence="2">Putative NUDIX hydrolase</fullName>
    </submittedName>
</protein>
<proteinExistence type="predicted"/>
<evidence type="ECO:0000313" key="3">
    <source>
        <dbReference type="Proteomes" id="UP000011205"/>
    </source>
</evidence>